<dbReference type="EMBL" id="GBRH01281719">
    <property type="protein sequence ID" value="JAD16176.1"/>
    <property type="molecule type" value="Transcribed_RNA"/>
</dbReference>
<reference evidence="1" key="1">
    <citation type="submission" date="2014-09" db="EMBL/GenBank/DDBJ databases">
        <authorList>
            <person name="Magalhaes I.L.F."/>
            <person name="Oliveira U."/>
            <person name="Santos F.R."/>
            <person name="Vidigal T.H.D.A."/>
            <person name="Brescovit A.D."/>
            <person name="Santos A.J."/>
        </authorList>
    </citation>
    <scope>NUCLEOTIDE SEQUENCE</scope>
    <source>
        <tissue evidence="1">Shoot tissue taken approximately 20 cm above the soil surface</tissue>
    </source>
</reference>
<evidence type="ECO:0000313" key="1">
    <source>
        <dbReference type="EMBL" id="JAD16176.1"/>
    </source>
</evidence>
<reference evidence="1" key="2">
    <citation type="journal article" date="2015" name="Data Brief">
        <title>Shoot transcriptome of the giant reed, Arundo donax.</title>
        <authorList>
            <person name="Barrero R.A."/>
            <person name="Guerrero F.D."/>
            <person name="Moolhuijzen P."/>
            <person name="Goolsby J.A."/>
            <person name="Tidwell J."/>
            <person name="Bellgard S.E."/>
            <person name="Bellgard M.I."/>
        </authorList>
    </citation>
    <scope>NUCLEOTIDE SEQUENCE</scope>
    <source>
        <tissue evidence="1">Shoot tissue taken approximately 20 cm above the soil surface</tissue>
    </source>
</reference>
<accession>A0A0A9U2D5</accession>
<protein>
    <submittedName>
        <fullName evidence="1">Uncharacterized protein</fullName>
    </submittedName>
</protein>
<sequence>MASTVKGVRSV</sequence>
<proteinExistence type="predicted"/>
<name>A0A0A9U2D5_ARUDO</name>
<organism evidence="1">
    <name type="scientific">Arundo donax</name>
    <name type="common">Giant reed</name>
    <name type="synonym">Donax arundinaceus</name>
    <dbReference type="NCBI Taxonomy" id="35708"/>
    <lineage>
        <taxon>Eukaryota</taxon>
        <taxon>Viridiplantae</taxon>
        <taxon>Streptophyta</taxon>
        <taxon>Embryophyta</taxon>
        <taxon>Tracheophyta</taxon>
        <taxon>Spermatophyta</taxon>
        <taxon>Magnoliopsida</taxon>
        <taxon>Liliopsida</taxon>
        <taxon>Poales</taxon>
        <taxon>Poaceae</taxon>
        <taxon>PACMAD clade</taxon>
        <taxon>Arundinoideae</taxon>
        <taxon>Arundineae</taxon>
        <taxon>Arundo</taxon>
    </lineage>
</organism>